<keyword evidence="2" id="KW-0472">Membrane</keyword>
<keyword evidence="2" id="KW-1133">Transmembrane helix</keyword>
<proteinExistence type="predicted"/>
<keyword evidence="2" id="KW-0812">Transmembrane</keyword>
<keyword evidence="4" id="KW-1185">Reference proteome</keyword>
<dbReference type="EMBL" id="CP036268">
    <property type="protein sequence ID" value="QDT36391.1"/>
    <property type="molecule type" value="Genomic_DNA"/>
</dbReference>
<dbReference type="OrthoDB" id="308644at2"/>
<name>A0A517QXM7_9PLAN</name>
<feature type="compositionally biased region" description="Polar residues" evidence="1">
    <location>
        <begin position="1"/>
        <end position="18"/>
    </location>
</feature>
<evidence type="ECO:0000313" key="3">
    <source>
        <dbReference type="EMBL" id="QDT36391.1"/>
    </source>
</evidence>
<gene>
    <name evidence="3" type="ORF">Pan189_07470</name>
</gene>
<sequence>MPDTATARTATSQPSESVDQGIDAAEPDRVANRHRVIAFVICLAIALVWWVFLVTIAIRTANPITLNVMQLRNSDAVLVGEITSKDEVRVETVIVGDPISTETIRVLNLPEVSAPTQSTYLLPLQLAAGGGYRVTPTRLPNGLPLIYPEGDWTVEDVERIMRTSGSADDPPVVAPVIGEEK</sequence>
<reference evidence="3 4" key="1">
    <citation type="submission" date="2019-02" db="EMBL/GenBank/DDBJ databases">
        <title>Deep-cultivation of Planctomycetes and their phenomic and genomic characterization uncovers novel biology.</title>
        <authorList>
            <person name="Wiegand S."/>
            <person name="Jogler M."/>
            <person name="Boedeker C."/>
            <person name="Pinto D."/>
            <person name="Vollmers J."/>
            <person name="Rivas-Marin E."/>
            <person name="Kohn T."/>
            <person name="Peeters S.H."/>
            <person name="Heuer A."/>
            <person name="Rast P."/>
            <person name="Oberbeckmann S."/>
            <person name="Bunk B."/>
            <person name="Jeske O."/>
            <person name="Meyerdierks A."/>
            <person name="Storesund J.E."/>
            <person name="Kallscheuer N."/>
            <person name="Luecker S."/>
            <person name="Lage O.M."/>
            <person name="Pohl T."/>
            <person name="Merkel B.J."/>
            <person name="Hornburger P."/>
            <person name="Mueller R.-W."/>
            <person name="Bruemmer F."/>
            <person name="Labrenz M."/>
            <person name="Spormann A.M."/>
            <person name="Op den Camp H."/>
            <person name="Overmann J."/>
            <person name="Amann R."/>
            <person name="Jetten M.S.M."/>
            <person name="Mascher T."/>
            <person name="Medema M.H."/>
            <person name="Devos D.P."/>
            <person name="Kaster A.-K."/>
            <person name="Ovreas L."/>
            <person name="Rohde M."/>
            <person name="Galperin M.Y."/>
            <person name="Jogler C."/>
        </authorList>
    </citation>
    <scope>NUCLEOTIDE SEQUENCE [LARGE SCALE GENOMIC DNA]</scope>
    <source>
        <strain evidence="3 4">Pan189</strain>
    </source>
</reference>
<dbReference type="Proteomes" id="UP000317318">
    <property type="component" value="Chromosome"/>
</dbReference>
<evidence type="ECO:0000256" key="1">
    <source>
        <dbReference type="SAM" id="MobiDB-lite"/>
    </source>
</evidence>
<organism evidence="3 4">
    <name type="scientific">Stratiformator vulcanicus</name>
    <dbReference type="NCBI Taxonomy" id="2527980"/>
    <lineage>
        <taxon>Bacteria</taxon>
        <taxon>Pseudomonadati</taxon>
        <taxon>Planctomycetota</taxon>
        <taxon>Planctomycetia</taxon>
        <taxon>Planctomycetales</taxon>
        <taxon>Planctomycetaceae</taxon>
        <taxon>Stratiformator</taxon>
    </lineage>
</organism>
<dbReference type="KEGG" id="svp:Pan189_07470"/>
<dbReference type="RefSeq" id="WP_145362598.1">
    <property type="nucleotide sequence ID" value="NZ_CP036268.1"/>
</dbReference>
<evidence type="ECO:0000313" key="4">
    <source>
        <dbReference type="Proteomes" id="UP000317318"/>
    </source>
</evidence>
<dbReference type="AlphaFoldDB" id="A0A517QXM7"/>
<accession>A0A517QXM7</accession>
<feature type="region of interest" description="Disordered" evidence="1">
    <location>
        <begin position="1"/>
        <end position="22"/>
    </location>
</feature>
<feature type="transmembrane region" description="Helical" evidence="2">
    <location>
        <begin position="36"/>
        <end position="58"/>
    </location>
</feature>
<protein>
    <submittedName>
        <fullName evidence="3">Uncharacterized protein</fullName>
    </submittedName>
</protein>
<evidence type="ECO:0000256" key="2">
    <source>
        <dbReference type="SAM" id="Phobius"/>
    </source>
</evidence>